<keyword evidence="2" id="KW-1185">Reference proteome</keyword>
<comment type="caution">
    <text evidence="1">The sequence shown here is derived from an EMBL/GenBank/DDBJ whole genome shotgun (WGS) entry which is preliminary data.</text>
</comment>
<name>A0A7J8YZY4_9ROSI</name>
<dbReference type="Proteomes" id="UP000593574">
    <property type="component" value="Unassembled WGS sequence"/>
</dbReference>
<dbReference type="AlphaFoldDB" id="A0A7J8YZY4"/>
<protein>
    <submittedName>
        <fullName evidence="1">Uncharacterized protein</fullName>
    </submittedName>
</protein>
<dbReference type="EMBL" id="JABEZV010000001">
    <property type="protein sequence ID" value="MBA0704694.1"/>
    <property type="molecule type" value="Genomic_DNA"/>
</dbReference>
<evidence type="ECO:0000313" key="2">
    <source>
        <dbReference type="Proteomes" id="UP000593574"/>
    </source>
</evidence>
<proteinExistence type="predicted"/>
<evidence type="ECO:0000313" key="1">
    <source>
        <dbReference type="EMBL" id="MBA0704694.1"/>
    </source>
</evidence>
<accession>A0A7J8YZY4</accession>
<sequence length="21" mass="2600">MMVIRTRRSILKIMWHSLSKL</sequence>
<organism evidence="1 2">
    <name type="scientific">Gossypium laxum</name>
    <dbReference type="NCBI Taxonomy" id="34288"/>
    <lineage>
        <taxon>Eukaryota</taxon>
        <taxon>Viridiplantae</taxon>
        <taxon>Streptophyta</taxon>
        <taxon>Embryophyta</taxon>
        <taxon>Tracheophyta</taxon>
        <taxon>Spermatophyta</taxon>
        <taxon>Magnoliopsida</taxon>
        <taxon>eudicotyledons</taxon>
        <taxon>Gunneridae</taxon>
        <taxon>Pentapetalae</taxon>
        <taxon>rosids</taxon>
        <taxon>malvids</taxon>
        <taxon>Malvales</taxon>
        <taxon>Malvaceae</taxon>
        <taxon>Malvoideae</taxon>
        <taxon>Gossypium</taxon>
    </lineage>
</organism>
<gene>
    <name evidence="1" type="ORF">Golax_016936</name>
</gene>
<reference evidence="1 2" key="1">
    <citation type="journal article" date="2019" name="Genome Biol. Evol.">
        <title>Insights into the evolution of the New World diploid cottons (Gossypium, subgenus Houzingenia) based on genome sequencing.</title>
        <authorList>
            <person name="Grover C.E."/>
            <person name="Arick M.A. 2nd"/>
            <person name="Thrash A."/>
            <person name="Conover J.L."/>
            <person name="Sanders W.S."/>
            <person name="Peterson D.G."/>
            <person name="Frelichowski J.E."/>
            <person name="Scheffler J.A."/>
            <person name="Scheffler B.E."/>
            <person name="Wendel J.F."/>
        </authorList>
    </citation>
    <scope>NUCLEOTIDE SEQUENCE [LARGE SCALE GENOMIC DNA]</scope>
    <source>
        <strain evidence="1">4</strain>
        <tissue evidence="1">Leaf</tissue>
    </source>
</reference>